<feature type="transmembrane region" description="Helical" evidence="1">
    <location>
        <begin position="247"/>
        <end position="274"/>
    </location>
</feature>
<sequence length="392" mass="42234">MRIALLSTLDRAPKPGRTRPAFVPFAGARVIDRQLDLALSLGCEAVACMADGIGREVIELQHRAERAGAKFMALREPAKLSGLVTATDEILVIASGVLPDAQTTERLLTKPAVIAFPADIAVPAGFERIDPEFAWSGVLLTRGNLVERLVEMEPDIDVPSVLMRLAFQSGTRLVPAERKLVDQNDWTIDATREGLAARELRWIEAQREPVSFNAPGIAVAERAGTRLARDVVGGRGENGPVVASGVFALSSVAAGALSMPAVGLALVTLAALFSRMGRVVERVANKGQVAAKRSPLLKFLEASLDILFILLIYLSAPDESDLTRIFVPLVLMGLLRLGERHGSEVWKRTYADRILLGFLLAPAAFFGFGVQAAAVIALLVLLTRFFGPFRND</sequence>
<organism evidence="2 3">
    <name type="scientific">Qipengyuania nanhaisediminis</name>
    <dbReference type="NCBI Taxonomy" id="604088"/>
    <lineage>
        <taxon>Bacteria</taxon>
        <taxon>Pseudomonadati</taxon>
        <taxon>Pseudomonadota</taxon>
        <taxon>Alphaproteobacteria</taxon>
        <taxon>Sphingomonadales</taxon>
        <taxon>Erythrobacteraceae</taxon>
        <taxon>Qipengyuania</taxon>
    </lineage>
</organism>
<evidence type="ECO:0000313" key="2">
    <source>
        <dbReference type="EMBL" id="SFP10541.1"/>
    </source>
</evidence>
<dbReference type="AlphaFoldDB" id="A0A1I5MNM7"/>
<name>A0A1I5MNM7_9SPHN</name>
<evidence type="ECO:0000313" key="3">
    <source>
        <dbReference type="Proteomes" id="UP000199331"/>
    </source>
</evidence>
<accession>A0A1I5MNM7</accession>
<feature type="transmembrane region" description="Helical" evidence="1">
    <location>
        <begin position="358"/>
        <end position="382"/>
    </location>
</feature>
<reference evidence="3" key="1">
    <citation type="submission" date="2016-10" db="EMBL/GenBank/DDBJ databases">
        <authorList>
            <person name="Varghese N."/>
            <person name="Submissions S."/>
        </authorList>
    </citation>
    <scope>NUCLEOTIDE SEQUENCE [LARGE SCALE GENOMIC DNA]</scope>
    <source>
        <strain evidence="3">CGMCC 1.7715</strain>
    </source>
</reference>
<feature type="transmembrane region" description="Helical" evidence="1">
    <location>
        <begin position="295"/>
        <end position="316"/>
    </location>
</feature>
<keyword evidence="1" id="KW-0812">Transmembrane</keyword>
<protein>
    <submittedName>
        <fullName evidence="2">Uncharacterized protein</fullName>
    </submittedName>
</protein>
<dbReference type="Proteomes" id="UP000199331">
    <property type="component" value="Unassembled WGS sequence"/>
</dbReference>
<gene>
    <name evidence="2" type="ORF">SAMN04488060_1444</name>
</gene>
<proteinExistence type="predicted"/>
<dbReference type="EMBL" id="FOWZ01000002">
    <property type="protein sequence ID" value="SFP10541.1"/>
    <property type="molecule type" value="Genomic_DNA"/>
</dbReference>
<keyword evidence="1" id="KW-1133">Transmembrane helix</keyword>
<keyword evidence="3" id="KW-1185">Reference proteome</keyword>
<dbReference type="STRING" id="604088.SAMN04488060_1444"/>
<keyword evidence="1" id="KW-0472">Membrane</keyword>
<evidence type="ECO:0000256" key="1">
    <source>
        <dbReference type="SAM" id="Phobius"/>
    </source>
</evidence>